<keyword evidence="1" id="KW-0175">Coiled coil</keyword>
<protein>
    <submittedName>
        <fullName evidence="3">Uncharacterized protein</fullName>
    </submittedName>
</protein>
<dbReference type="eggNOG" id="KOG1836">
    <property type="taxonomic scope" value="Eukaryota"/>
</dbReference>
<sequence>MYTIEENEEFGDENSQNLHNSAQKRQYTFTFNNESKDLSSYQAGSSLFNMSQELKYSTPSILNNQEKEEKLEKIRQMESRMKQLQQEKMQIDLSVSETVERTQLVQENNDLKNQLYAMELQIKQYQQHQQQDLTEVSLSLEKQKQIEFENKVNQLVKENANLIEQFNMAKQDLELLIKQKEVDRAHIQVLEEKLLAFERMNEKLEEKNIQLRDEMIKIQYHSNTDENYVQDLKNQYKRVNDLLDLELKNKKVYEMQLIQAKQSQQSLKQLELEYTSLQQNLEKLKKLNQELTIENNTIKQQYYSENQKNIILEKNSLKIYQLQKELDISQQNTQDIQMQLAQAQKQIQEKEFQIRDLTSNVQELKNQCELKMLEEKQMKEQIIKESEIKVDSQQKAFQLEQQKSEKEQQIRELKRDIEQLKEDLQDQKEKVIQEQQKNKDLKNNEYSLTKDIQTLEEQLQNIQNDHDKLQEKYARAQKQSQKEIEESQMIIDEIKSQTEGEILQLTKKCQKLESINEDLEQNLKIVRSELEEFKKKHGSTKLKYEDEFVKVNQLQRKLDEREDTIKQQKEQIETHKLKEQKLTEQLGKIQEQTKIISQEKENQLREMIKVSDMKVKLAERQMEQKENEMKLLREEMVYLSEQLDQGSEVMKEYDRQCIEIEMLTQQKDQLQQTIMILEKQIDEKNLEFMQLQQAYRDIEIDREKLQETVIKQESIIQEAKQTENHIREEKRKVIEQFKQVSYEKRISDEKALVTEVVEKQNEELLQKLDSTRNEMKQLLEQLRQEKLQVEKLTEENEKQNQRIKELEESQSVMRAIQSEKEKEESRLEVEMLKMKHESMVSLNKQYEDEILQLSKDIQELEKSLKNSYKRINALQQEIEEKEQQISDLRKELDLVDRQVILKINHEKSQYQTQVTDLQLEVEQMRNLQQQIALLKSNDAKYIETIASLQKEINKLEIDNQDLQFKIKQQDLQLQKTEIAFNQNIHYQASQHVIDLETQIHQQQARNQILEQQLKAMTEKYEQKAKLFERYGVNFDPQHPNYNQTVKKIPQPTNMLTSPPFSPRKNQVSTASISNNNNPLFLSPPQKLQSQNLLFNQQAIPNSSQQTQNLIYSPSSQNQEQFNFSSRQNQPLFPQPSSQYNGTNFQQKYQQQVPSYNLNPMFERNQNQLYQKTIPNNQDLIDQQILQRCNELTKLY</sequence>
<proteinExistence type="predicted"/>
<organism evidence="3 4">
    <name type="scientific">Tetrahymena thermophila (strain SB210)</name>
    <dbReference type="NCBI Taxonomy" id="312017"/>
    <lineage>
        <taxon>Eukaryota</taxon>
        <taxon>Sar</taxon>
        <taxon>Alveolata</taxon>
        <taxon>Ciliophora</taxon>
        <taxon>Intramacronucleata</taxon>
        <taxon>Oligohymenophorea</taxon>
        <taxon>Hymenostomatida</taxon>
        <taxon>Tetrahymenina</taxon>
        <taxon>Tetrahymenidae</taxon>
        <taxon>Tetrahymena</taxon>
    </lineage>
</organism>
<dbReference type="Gene3D" id="6.10.250.1080">
    <property type="match status" value="1"/>
</dbReference>
<evidence type="ECO:0000256" key="2">
    <source>
        <dbReference type="SAM" id="MobiDB-lite"/>
    </source>
</evidence>
<gene>
    <name evidence="3" type="ORF">TTHERM_00494050</name>
</gene>
<dbReference type="KEGG" id="tet:TTHERM_00494050"/>
<accession>I7M3D7</accession>
<feature type="coiled-coil region" evidence="1">
    <location>
        <begin position="326"/>
        <end position="1026"/>
    </location>
</feature>
<dbReference type="SUPFAM" id="SSF57997">
    <property type="entry name" value="Tropomyosin"/>
    <property type="match status" value="1"/>
</dbReference>
<evidence type="ECO:0000313" key="4">
    <source>
        <dbReference type="Proteomes" id="UP000009168"/>
    </source>
</evidence>
<feature type="region of interest" description="Disordered" evidence="2">
    <location>
        <begin position="1042"/>
        <end position="1084"/>
    </location>
</feature>
<dbReference type="EMBL" id="GG662512">
    <property type="protein sequence ID" value="EAS02953.2"/>
    <property type="molecule type" value="Genomic_DNA"/>
</dbReference>
<dbReference type="InParanoid" id="I7M3D7"/>
<reference evidence="4" key="1">
    <citation type="journal article" date="2006" name="PLoS Biol.">
        <title>Macronuclear genome sequence of the ciliate Tetrahymena thermophila, a model eukaryote.</title>
        <authorList>
            <person name="Eisen J.A."/>
            <person name="Coyne R.S."/>
            <person name="Wu M."/>
            <person name="Wu D."/>
            <person name="Thiagarajan M."/>
            <person name="Wortman J.R."/>
            <person name="Badger J.H."/>
            <person name="Ren Q."/>
            <person name="Amedeo P."/>
            <person name="Jones K.M."/>
            <person name="Tallon L.J."/>
            <person name="Delcher A.L."/>
            <person name="Salzberg S.L."/>
            <person name="Silva J.C."/>
            <person name="Haas B.J."/>
            <person name="Majoros W.H."/>
            <person name="Farzad M."/>
            <person name="Carlton J.M."/>
            <person name="Smith R.K. Jr."/>
            <person name="Garg J."/>
            <person name="Pearlman R.E."/>
            <person name="Karrer K.M."/>
            <person name="Sun L."/>
            <person name="Manning G."/>
            <person name="Elde N.C."/>
            <person name="Turkewitz A.P."/>
            <person name="Asai D.J."/>
            <person name="Wilkes D.E."/>
            <person name="Wang Y."/>
            <person name="Cai H."/>
            <person name="Collins K."/>
            <person name="Stewart B.A."/>
            <person name="Lee S.R."/>
            <person name="Wilamowska K."/>
            <person name="Weinberg Z."/>
            <person name="Ruzzo W.L."/>
            <person name="Wloga D."/>
            <person name="Gaertig J."/>
            <person name="Frankel J."/>
            <person name="Tsao C.-C."/>
            <person name="Gorovsky M.A."/>
            <person name="Keeling P.J."/>
            <person name="Waller R.F."/>
            <person name="Patron N.J."/>
            <person name="Cherry J.M."/>
            <person name="Stover N.A."/>
            <person name="Krieger C.J."/>
            <person name="del Toro C."/>
            <person name="Ryder H.F."/>
            <person name="Williamson S.C."/>
            <person name="Barbeau R.A."/>
            <person name="Hamilton E.P."/>
            <person name="Orias E."/>
        </authorList>
    </citation>
    <scope>NUCLEOTIDE SEQUENCE [LARGE SCALE GENOMIC DNA]</scope>
    <source>
        <strain evidence="4">SB210</strain>
    </source>
</reference>
<evidence type="ECO:0000313" key="3">
    <source>
        <dbReference type="EMBL" id="EAS02953.2"/>
    </source>
</evidence>
<dbReference type="AlphaFoldDB" id="I7M3D7"/>
<dbReference type="GeneID" id="7831710"/>
<dbReference type="Proteomes" id="UP000009168">
    <property type="component" value="Unassembled WGS sequence"/>
</dbReference>
<name>I7M3D7_TETTS</name>
<feature type="compositionally biased region" description="Polar residues" evidence="2">
    <location>
        <begin position="1042"/>
        <end position="1073"/>
    </location>
</feature>
<keyword evidence="4" id="KW-1185">Reference proteome</keyword>
<evidence type="ECO:0000256" key="1">
    <source>
        <dbReference type="SAM" id="Coils"/>
    </source>
</evidence>
<dbReference type="STRING" id="312017.I7M3D7"/>
<dbReference type="RefSeq" id="XP_001023198.2">
    <property type="nucleotide sequence ID" value="XM_001023198.2"/>
</dbReference>
<feature type="coiled-coil region" evidence="1">
    <location>
        <begin position="64"/>
        <end position="301"/>
    </location>
</feature>